<name>A0A533ICH4_PARDE</name>
<feature type="region of interest" description="Disordered" evidence="1">
    <location>
        <begin position="111"/>
        <end position="168"/>
    </location>
</feature>
<protein>
    <recommendedName>
        <fullName evidence="5">AAA+ family ATPase</fullName>
    </recommendedName>
</protein>
<gene>
    <name evidence="3" type="ORF">DI616_03965</name>
</gene>
<feature type="signal peptide" evidence="2">
    <location>
        <begin position="1"/>
        <end position="21"/>
    </location>
</feature>
<keyword evidence="2" id="KW-0732">Signal</keyword>
<sequence>MIMKPLAGLLISAAIALPGLAQDWQMPRADDPSTSQAPGNSDDPLGDLESELDGAMNQLFNRLQPHLNALGDELADTMNDFAPALNEISGLIDDMGNYERPERLENGDIIIRRRADAPPPPPLEELQRLLPGDEATPNRDDPLRPLDPWRRPRDSQDGQAGAAPQTEL</sequence>
<organism evidence="3 4">
    <name type="scientific">Paracoccus denitrificans</name>
    <dbReference type="NCBI Taxonomy" id="266"/>
    <lineage>
        <taxon>Bacteria</taxon>
        <taxon>Pseudomonadati</taxon>
        <taxon>Pseudomonadota</taxon>
        <taxon>Alphaproteobacteria</taxon>
        <taxon>Rhodobacterales</taxon>
        <taxon>Paracoccaceae</taxon>
        <taxon>Paracoccus</taxon>
    </lineage>
</organism>
<accession>A0A533ICH4</accession>
<evidence type="ECO:0000313" key="3">
    <source>
        <dbReference type="EMBL" id="TKW68264.1"/>
    </source>
</evidence>
<dbReference type="EMBL" id="VAFL01000002">
    <property type="protein sequence ID" value="TKW68264.1"/>
    <property type="molecule type" value="Genomic_DNA"/>
</dbReference>
<feature type="region of interest" description="Disordered" evidence="1">
    <location>
        <begin position="25"/>
        <end position="50"/>
    </location>
</feature>
<evidence type="ECO:0000256" key="2">
    <source>
        <dbReference type="SAM" id="SignalP"/>
    </source>
</evidence>
<reference evidence="3 4" key="1">
    <citation type="journal article" date="2017" name="Nat. Commun.">
        <title>In situ click chemistry generation of cyclooxygenase-2 inhibitors.</title>
        <authorList>
            <person name="Bhardwaj A."/>
            <person name="Kaur J."/>
            <person name="Wuest M."/>
            <person name="Wuest F."/>
        </authorList>
    </citation>
    <scope>NUCLEOTIDE SEQUENCE [LARGE SCALE GENOMIC DNA]</scope>
    <source>
        <strain evidence="3">S2_012_000_R3_94</strain>
    </source>
</reference>
<proteinExistence type="predicted"/>
<evidence type="ECO:0000313" key="4">
    <source>
        <dbReference type="Proteomes" id="UP000315344"/>
    </source>
</evidence>
<feature type="compositionally biased region" description="Basic and acidic residues" evidence="1">
    <location>
        <begin position="136"/>
        <end position="156"/>
    </location>
</feature>
<feature type="chain" id="PRO_5022167030" description="AAA+ family ATPase" evidence="2">
    <location>
        <begin position="22"/>
        <end position="168"/>
    </location>
</feature>
<evidence type="ECO:0000256" key="1">
    <source>
        <dbReference type="SAM" id="MobiDB-lite"/>
    </source>
</evidence>
<comment type="caution">
    <text evidence="3">The sequence shown here is derived from an EMBL/GenBank/DDBJ whole genome shotgun (WGS) entry which is preliminary data.</text>
</comment>
<dbReference type="AlphaFoldDB" id="A0A533ICH4"/>
<dbReference type="Proteomes" id="UP000315344">
    <property type="component" value="Unassembled WGS sequence"/>
</dbReference>
<evidence type="ECO:0008006" key="5">
    <source>
        <dbReference type="Google" id="ProtNLM"/>
    </source>
</evidence>